<comment type="caution">
    <text evidence="1">The sequence shown here is derived from an EMBL/GenBank/DDBJ whole genome shotgun (WGS) entry which is preliminary data.</text>
</comment>
<proteinExistence type="predicted"/>
<gene>
    <name evidence="1" type="ORF">JR316_001809</name>
</gene>
<protein>
    <submittedName>
        <fullName evidence="1">Uncharacterized protein</fullName>
    </submittedName>
</protein>
<name>A0A8H7Y3U3_PSICU</name>
<sequence>MHHLVNVAYDPANQASQSALAMAPGDLLIEIASFIENRLDVLNLCLTSKYVFTNVSAVLYETVVLQSVEQCCMTLSMLSRRPDIARHVRRLVVRPHASKPHMTILENIEVATAVRNIASGMCLDALVRFHWDADELPMLDDMWFALRMGCPQLRFLGISVGATIPQPKSHLYDFKDLLGFSLTLKHGFFDNQIDMFVDEEHAVLRKFWDMLIHRCPNLEELGIDGYSSVPADVHLILEGRWPSLRKLTLGDVCVDWFNRSISPGEKRPFITFLEAHPSLKSLSLSRHTIQAIHFNTLEPGSLPNVTRFSGTHQQLQALPHLHRMIEYVTFRDPVETRDVSAPTVASLLRDLPSLMSLKIAFTLHSMYDSGNLLRSLIQSCPMLRHLELTCAHKPSFQLDTFAKTIRGFPKLRSLHLTIVKYPGDETLVSGATRIAQSNPRLQTFSLTFIPPVYPVPLPFSFALPNRTLIPFALPVRATGVFEVACDVHGLPLTLTGTEYCRFVWPLGLGVSTRTRKYSTDLRPMGYPGRHRKTGVLGVLSLLVEGSSAGEEIRVLVFCAFLTVLAAFGIAVNGSSGGSRSRTLAQAGASVAAAANGVQE</sequence>
<dbReference type="InterPro" id="IPR032675">
    <property type="entry name" value="LRR_dom_sf"/>
</dbReference>
<reference evidence="1" key="1">
    <citation type="submission" date="2021-02" db="EMBL/GenBank/DDBJ databases">
        <title>Psilocybe cubensis genome.</title>
        <authorList>
            <person name="Mckernan K.J."/>
            <person name="Crawford S."/>
            <person name="Trippe A."/>
            <person name="Kane L.T."/>
            <person name="Mclaughlin S."/>
        </authorList>
    </citation>
    <scope>NUCLEOTIDE SEQUENCE [LARGE SCALE GENOMIC DNA]</scope>
    <source>
        <strain evidence="1">MGC-MH-2018</strain>
    </source>
</reference>
<evidence type="ECO:0000313" key="1">
    <source>
        <dbReference type="EMBL" id="KAG5172312.1"/>
    </source>
</evidence>
<dbReference type="Gene3D" id="3.80.10.10">
    <property type="entry name" value="Ribonuclease Inhibitor"/>
    <property type="match status" value="1"/>
</dbReference>
<dbReference type="EMBL" id="JAFIQS010000002">
    <property type="protein sequence ID" value="KAG5172312.1"/>
    <property type="molecule type" value="Genomic_DNA"/>
</dbReference>
<organism evidence="1">
    <name type="scientific">Psilocybe cubensis</name>
    <name type="common">Psychedelic mushroom</name>
    <name type="synonym">Stropharia cubensis</name>
    <dbReference type="NCBI Taxonomy" id="181762"/>
    <lineage>
        <taxon>Eukaryota</taxon>
        <taxon>Fungi</taxon>
        <taxon>Dikarya</taxon>
        <taxon>Basidiomycota</taxon>
        <taxon>Agaricomycotina</taxon>
        <taxon>Agaricomycetes</taxon>
        <taxon>Agaricomycetidae</taxon>
        <taxon>Agaricales</taxon>
        <taxon>Agaricineae</taxon>
        <taxon>Strophariaceae</taxon>
        <taxon>Psilocybe</taxon>
    </lineage>
</organism>
<accession>A0A8H7Y3U3</accession>
<dbReference type="SUPFAM" id="SSF52047">
    <property type="entry name" value="RNI-like"/>
    <property type="match status" value="1"/>
</dbReference>
<dbReference type="AlphaFoldDB" id="A0A8H7Y3U3"/>